<gene>
    <name evidence="3" type="ORF">ABUL08_15120</name>
    <name evidence="2" type="ORF">VK199_15055</name>
</gene>
<dbReference type="EMBL" id="CP157762">
    <property type="protein sequence ID" value="XBP91005.1"/>
    <property type="molecule type" value="Genomic_DNA"/>
</dbReference>
<evidence type="ECO:0000313" key="3">
    <source>
        <dbReference type="EMBL" id="XCH71703.1"/>
    </source>
</evidence>
<evidence type="ECO:0000313" key="2">
    <source>
        <dbReference type="EMBL" id="XBP91005.1"/>
    </source>
</evidence>
<protein>
    <submittedName>
        <fullName evidence="2">SseB family protein</fullName>
    </submittedName>
</protein>
<dbReference type="InterPro" id="IPR009839">
    <property type="entry name" value="SseB_N"/>
</dbReference>
<feature type="domain" description="SseB protein N-terminal" evidence="1">
    <location>
        <begin position="163"/>
        <end position="267"/>
    </location>
</feature>
<accession>A0AAU7M0E7</accession>
<sequence length="283" mass="29857">MRDWQPANDVEQAMLLAAGEDDRQAYFQLVAVADLFLPQIAGDDPAGQRFLTVHAFDEVFLPVFTSVPALAAQFGGAVNGYTVTNYAELRRKWPDPQWRLAVNPGTPVDAYLSIEAVEEAAVGDVTVPTLAELATAAEEDEQAEAELRAVQAAGNYPDDPAAALLAAARAGDAYGYLERLLDAVVLIPTTRPVEAEQILEPGFPWLPGPGQVIEVFTTAEALARSHPEPPPTVEVALPFALAVWPSGHGLSVNPGGADGIEVGADEVLFLLTLTPSASPPGSA</sequence>
<name>A0AAU7M0E7_9ACTN</name>
<reference evidence="3" key="2">
    <citation type="submission" date="2024-06" db="EMBL/GenBank/DDBJ databases">
        <title>Micromonospora mangrovi CCTCC AA 2012012 genome sequences.</title>
        <authorList>
            <person name="Gao J."/>
        </authorList>
    </citation>
    <scope>NUCLEOTIDE SEQUENCE</scope>
    <source>
        <strain evidence="3">CCTCC AA 2012012</strain>
    </source>
</reference>
<dbReference type="RefSeq" id="WP_350930554.1">
    <property type="nucleotide sequence ID" value="NZ_CP157762.1"/>
</dbReference>
<evidence type="ECO:0000259" key="1">
    <source>
        <dbReference type="Pfam" id="PF07179"/>
    </source>
</evidence>
<proteinExistence type="predicted"/>
<dbReference type="EMBL" id="CP159342">
    <property type="protein sequence ID" value="XCH71703.1"/>
    <property type="molecule type" value="Genomic_DNA"/>
</dbReference>
<organism evidence="2">
    <name type="scientific">Micromonospora sp. CCTCC AA 2012012</name>
    <dbReference type="NCBI Taxonomy" id="3111921"/>
    <lineage>
        <taxon>Bacteria</taxon>
        <taxon>Bacillati</taxon>
        <taxon>Actinomycetota</taxon>
        <taxon>Actinomycetes</taxon>
        <taxon>Micromonosporales</taxon>
        <taxon>Micromonosporaceae</taxon>
        <taxon>Micromonospora</taxon>
    </lineage>
</organism>
<feature type="domain" description="SseB protein N-terminal" evidence="1">
    <location>
        <begin position="12"/>
        <end position="118"/>
    </location>
</feature>
<dbReference type="AlphaFoldDB" id="A0AAU7M0E7"/>
<reference evidence="2" key="1">
    <citation type="submission" date="2024-01" db="EMBL/GenBank/DDBJ databases">
        <title>The genome sequence of Micromonospora mangrovi CCTCC AA 2012012.</title>
        <authorList>
            <person name="Gao J."/>
        </authorList>
    </citation>
    <scope>NUCLEOTIDE SEQUENCE</scope>
    <source>
        <strain evidence="2">CCTCC AA 2012012</strain>
    </source>
</reference>
<dbReference type="Pfam" id="PF07179">
    <property type="entry name" value="SseB"/>
    <property type="match status" value="2"/>
</dbReference>